<evidence type="ECO:0000313" key="2">
    <source>
        <dbReference type="Proteomes" id="UP001419268"/>
    </source>
</evidence>
<comment type="caution">
    <text evidence="1">The sequence shown here is derived from an EMBL/GenBank/DDBJ whole genome shotgun (WGS) entry which is preliminary data.</text>
</comment>
<organism evidence="1 2">
    <name type="scientific">Stephania cephalantha</name>
    <dbReference type="NCBI Taxonomy" id="152367"/>
    <lineage>
        <taxon>Eukaryota</taxon>
        <taxon>Viridiplantae</taxon>
        <taxon>Streptophyta</taxon>
        <taxon>Embryophyta</taxon>
        <taxon>Tracheophyta</taxon>
        <taxon>Spermatophyta</taxon>
        <taxon>Magnoliopsida</taxon>
        <taxon>Ranunculales</taxon>
        <taxon>Menispermaceae</taxon>
        <taxon>Menispermoideae</taxon>
        <taxon>Cissampelideae</taxon>
        <taxon>Stephania</taxon>
    </lineage>
</organism>
<gene>
    <name evidence="1" type="ORF">Scep_023010</name>
</gene>
<protein>
    <submittedName>
        <fullName evidence="1">Uncharacterized protein</fullName>
    </submittedName>
</protein>
<reference evidence="1 2" key="1">
    <citation type="submission" date="2024-01" db="EMBL/GenBank/DDBJ databases">
        <title>Genome assemblies of Stephania.</title>
        <authorList>
            <person name="Yang L."/>
        </authorList>
    </citation>
    <scope>NUCLEOTIDE SEQUENCE [LARGE SCALE GENOMIC DNA]</scope>
    <source>
        <strain evidence="1">JXDWG</strain>
        <tissue evidence="1">Leaf</tissue>
    </source>
</reference>
<keyword evidence="2" id="KW-1185">Reference proteome</keyword>
<dbReference type="AlphaFoldDB" id="A0AAP0F7H5"/>
<dbReference type="EMBL" id="JBBNAG010000009">
    <property type="protein sequence ID" value="KAK9106166.1"/>
    <property type="molecule type" value="Genomic_DNA"/>
</dbReference>
<sequence>MAGKWHGFCHAISNLVCRGYISNVYETFKHSVPDEMYIDFDVFGAGMEDRILCKRQSTLIVTP</sequence>
<dbReference type="Proteomes" id="UP001419268">
    <property type="component" value="Unassembled WGS sequence"/>
</dbReference>
<name>A0AAP0F7H5_9MAGN</name>
<accession>A0AAP0F7H5</accession>
<proteinExistence type="predicted"/>
<evidence type="ECO:0000313" key="1">
    <source>
        <dbReference type="EMBL" id="KAK9106166.1"/>
    </source>
</evidence>